<dbReference type="InterPro" id="IPR016143">
    <property type="entry name" value="Citrate_synth-like_sm_a-sub"/>
</dbReference>
<keyword evidence="4" id="KW-0808">Transferase</keyword>
<dbReference type="SUPFAM" id="SSF48256">
    <property type="entry name" value="Citrate synthase"/>
    <property type="match status" value="1"/>
</dbReference>
<evidence type="ECO:0000256" key="2">
    <source>
        <dbReference type="ARBA" id="ARBA00010566"/>
    </source>
</evidence>
<accession>A0ABW1U3D7</accession>
<dbReference type="EMBL" id="JBHSRS010000084">
    <property type="protein sequence ID" value="MFC6284058.1"/>
    <property type="molecule type" value="Genomic_DNA"/>
</dbReference>
<dbReference type="PANTHER" id="PTHR11739">
    <property type="entry name" value="CITRATE SYNTHASE"/>
    <property type="match status" value="1"/>
</dbReference>
<proteinExistence type="inferred from homology"/>
<dbReference type="Pfam" id="PF00285">
    <property type="entry name" value="Citrate_synt"/>
    <property type="match status" value="1"/>
</dbReference>
<dbReference type="Gene3D" id="1.10.580.10">
    <property type="entry name" value="Citrate Synthase, domain 1"/>
    <property type="match status" value="1"/>
</dbReference>
<gene>
    <name evidence="5" type="ORF">ACFQND_22765</name>
</gene>
<sequence length="426" mass="46432">MDDTDKQLRRDYASAAEAMKILNVRQQTLYAYVSRGWIRSVARQGQKDKLYLRDDLTRMGMRSLARSGHGAVAASAMNWGEPIFPTSITEITEQGPRYRGHLAADLVRSGASFESVAELLWTGELTEEMSAWPVRKPSAELVTLAKTLTSLQAQDNVLESFALVILLLGMRRGSVAERLSQGKTLPAAREIMQTVVACCGFVGPAQTLRPMQRGESVVEGLMHALAMPATGENREALRAVLILMADHELPPGTLSARVVASAGGTLHSCLASALCATSGVDVGRMYERVEDFLGQTPTRPVLVKRAHKLHAQGQSVPGFDHPLYPKGDPRAAQLLEMVFARKNPSPELRAIARFIDEMRTSAGLLPRQELALVVMARAMGLPRQATAALFVLGRLAGWVAHAQEQRAYGTLLRPRAKFVKPSLPAP</sequence>
<evidence type="ECO:0000313" key="5">
    <source>
        <dbReference type="EMBL" id="MFC6284058.1"/>
    </source>
</evidence>
<evidence type="ECO:0000313" key="6">
    <source>
        <dbReference type="Proteomes" id="UP001596270"/>
    </source>
</evidence>
<name>A0ABW1U3D7_9BURK</name>
<dbReference type="Proteomes" id="UP001596270">
    <property type="component" value="Unassembled WGS sequence"/>
</dbReference>
<dbReference type="EC" id="2.3.3.16" evidence="3"/>
<evidence type="ECO:0000256" key="4">
    <source>
        <dbReference type="ARBA" id="ARBA00022679"/>
    </source>
</evidence>
<dbReference type="CDD" id="cd06102">
    <property type="entry name" value="citrate_synt_like_2"/>
    <property type="match status" value="1"/>
</dbReference>
<dbReference type="InterPro" id="IPR002020">
    <property type="entry name" value="Citrate_synthase"/>
</dbReference>
<organism evidence="5 6">
    <name type="scientific">Polaromonas aquatica</name>
    <dbReference type="NCBI Taxonomy" id="332657"/>
    <lineage>
        <taxon>Bacteria</taxon>
        <taxon>Pseudomonadati</taxon>
        <taxon>Pseudomonadota</taxon>
        <taxon>Betaproteobacteria</taxon>
        <taxon>Burkholderiales</taxon>
        <taxon>Comamonadaceae</taxon>
        <taxon>Polaromonas</taxon>
    </lineage>
</organism>
<dbReference type="PANTHER" id="PTHR11739:SF4">
    <property type="entry name" value="CITRATE SYNTHASE, PEROXISOMAL"/>
    <property type="match status" value="1"/>
</dbReference>
<dbReference type="RefSeq" id="WP_371439822.1">
    <property type="nucleotide sequence ID" value="NZ_JBHSRS010000084.1"/>
</dbReference>
<dbReference type="Gene3D" id="1.10.230.10">
    <property type="entry name" value="Cytochrome P450-Terp, domain 2"/>
    <property type="match status" value="1"/>
</dbReference>
<comment type="pathway">
    <text evidence="1">Carbohydrate metabolism; tricarboxylic acid cycle; isocitrate from oxaloacetate: step 1/2.</text>
</comment>
<evidence type="ECO:0000256" key="3">
    <source>
        <dbReference type="ARBA" id="ARBA00012972"/>
    </source>
</evidence>
<comment type="caution">
    <text evidence="5">The sequence shown here is derived from an EMBL/GenBank/DDBJ whole genome shotgun (WGS) entry which is preliminary data.</text>
</comment>
<reference evidence="6" key="1">
    <citation type="journal article" date="2019" name="Int. J. Syst. Evol. Microbiol.">
        <title>The Global Catalogue of Microorganisms (GCM) 10K type strain sequencing project: providing services to taxonomists for standard genome sequencing and annotation.</title>
        <authorList>
            <consortium name="The Broad Institute Genomics Platform"/>
            <consortium name="The Broad Institute Genome Sequencing Center for Infectious Disease"/>
            <person name="Wu L."/>
            <person name="Ma J."/>
        </authorList>
    </citation>
    <scope>NUCLEOTIDE SEQUENCE [LARGE SCALE GENOMIC DNA]</scope>
    <source>
        <strain evidence="6">CCUG 39402</strain>
    </source>
</reference>
<evidence type="ECO:0000256" key="1">
    <source>
        <dbReference type="ARBA" id="ARBA00004751"/>
    </source>
</evidence>
<comment type="similarity">
    <text evidence="2">Belongs to the citrate synthase family.</text>
</comment>
<protein>
    <recommendedName>
        <fullName evidence="3">citrate synthase (unknown stereospecificity)</fullName>
        <ecNumber evidence="3">2.3.3.16</ecNumber>
    </recommendedName>
</protein>
<dbReference type="PRINTS" id="PR00143">
    <property type="entry name" value="CITRTSNTHASE"/>
</dbReference>
<keyword evidence="6" id="KW-1185">Reference proteome</keyword>
<dbReference type="InterPro" id="IPR016142">
    <property type="entry name" value="Citrate_synth-like_lrg_a-sub"/>
</dbReference>
<dbReference type="InterPro" id="IPR036969">
    <property type="entry name" value="Citrate_synthase_sf"/>
</dbReference>